<keyword evidence="2" id="KW-1185">Reference proteome</keyword>
<protein>
    <submittedName>
        <fullName evidence="1">Uncharacterized protein</fullName>
    </submittedName>
</protein>
<proteinExistence type="predicted"/>
<dbReference type="Proteomes" id="UP001054945">
    <property type="component" value="Unassembled WGS sequence"/>
</dbReference>
<evidence type="ECO:0000313" key="1">
    <source>
        <dbReference type="EMBL" id="GIY67136.1"/>
    </source>
</evidence>
<dbReference type="AlphaFoldDB" id="A0AAV4VAJ1"/>
<evidence type="ECO:0000313" key="2">
    <source>
        <dbReference type="Proteomes" id="UP001054945"/>
    </source>
</evidence>
<sequence length="113" mass="12594">MHCHKQKEIVFQFIVCEDAKASHNPEILRGCVAKSSVPSAHCRVDPWKYSEARTSGSRFHSNLSIHRTVIEGKGALLLSVREALSGIVCCVCFLQMRLRATYNGVASTKKCRC</sequence>
<name>A0AAV4VAJ1_CAEEX</name>
<accession>A0AAV4VAJ1</accession>
<dbReference type="EMBL" id="BPLR01014205">
    <property type="protein sequence ID" value="GIY67136.1"/>
    <property type="molecule type" value="Genomic_DNA"/>
</dbReference>
<comment type="caution">
    <text evidence="1">The sequence shown here is derived from an EMBL/GenBank/DDBJ whole genome shotgun (WGS) entry which is preliminary data.</text>
</comment>
<gene>
    <name evidence="1" type="ORF">CEXT_13001</name>
</gene>
<organism evidence="1 2">
    <name type="scientific">Caerostris extrusa</name>
    <name type="common">Bark spider</name>
    <name type="synonym">Caerostris bankana</name>
    <dbReference type="NCBI Taxonomy" id="172846"/>
    <lineage>
        <taxon>Eukaryota</taxon>
        <taxon>Metazoa</taxon>
        <taxon>Ecdysozoa</taxon>
        <taxon>Arthropoda</taxon>
        <taxon>Chelicerata</taxon>
        <taxon>Arachnida</taxon>
        <taxon>Araneae</taxon>
        <taxon>Araneomorphae</taxon>
        <taxon>Entelegynae</taxon>
        <taxon>Araneoidea</taxon>
        <taxon>Araneidae</taxon>
        <taxon>Caerostris</taxon>
    </lineage>
</organism>
<reference evidence="1 2" key="1">
    <citation type="submission" date="2021-06" db="EMBL/GenBank/DDBJ databases">
        <title>Caerostris extrusa draft genome.</title>
        <authorList>
            <person name="Kono N."/>
            <person name="Arakawa K."/>
        </authorList>
    </citation>
    <scope>NUCLEOTIDE SEQUENCE [LARGE SCALE GENOMIC DNA]</scope>
</reference>